<proteinExistence type="predicted"/>
<protein>
    <submittedName>
        <fullName evidence="1">Uncharacterized protein</fullName>
    </submittedName>
</protein>
<comment type="caution">
    <text evidence="1">The sequence shown here is derived from an EMBL/GenBank/DDBJ whole genome shotgun (WGS) entry which is preliminary data.</text>
</comment>
<reference evidence="1" key="1">
    <citation type="submission" date="2022-08" db="EMBL/GenBank/DDBJ databases">
        <authorList>
            <person name="Gutierrez-Valencia J."/>
        </authorList>
    </citation>
    <scope>NUCLEOTIDE SEQUENCE</scope>
</reference>
<keyword evidence="2" id="KW-1185">Reference proteome</keyword>
<dbReference type="EMBL" id="CAMGYJ010000009">
    <property type="protein sequence ID" value="CAI0475516.1"/>
    <property type="molecule type" value="Genomic_DNA"/>
</dbReference>
<organism evidence="1 2">
    <name type="scientific">Linum tenue</name>
    <dbReference type="NCBI Taxonomy" id="586396"/>
    <lineage>
        <taxon>Eukaryota</taxon>
        <taxon>Viridiplantae</taxon>
        <taxon>Streptophyta</taxon>
        <taxon>Embryophyta</taxon>
        <taxon>Tracheophyta</taxon>
        <taxon>Spermatophyta</taxon>
        <taxon>Magnoliopsida</taxon>
        <taxon>eudicotyledons</taxon>
        <taxon>Gunneridae</taxon>
        <taxon>Pentapetalae</taxon>
        <taxon>rosids</taxon>
        <taxon>fabids</taxon>
        <taxon>Malpighiales</taxon>
        <taxon>Linaceae</taxon>
        <taxon>Linum</taxon>
    </lineage>
</organism>
<dbReference type="Proteomes" id="UP001154282">
    <property type="component" value="Unassembled WGS sequence"/>
</dbReference>
<dbReference type="AlphaFoldDB" id="A0AAV0PWW2"/>
<evidence type="ECO:0000313" key="2">
    <source>
        <dbReference type="Proteomes" id="UP001154282"/>
    </source>
</evidence>
<gene>
    <name evidence="1" type="ORF">LITE_LOCUS40429</name>
</gene>
<accession>A0AAV0PWW2</accession>
<sequence length="174" mass="18756">MVTNCRQRGGEAELLLLEGIWDFAQCMCEGEPLAPHLLVGPQVILLIREAEAEAEAGLHLIHLIAVGADLILVATAGFEDRILDLLLIITGAGDPTLVHHQCITMHAEDLTQDLHHITVAPPSGDGTDLTHLMIHDIAHQMIGMKEEDEDTLAMFLRGRGVQGETIQAASPAAQ</sequence>
<evidence type="ECO:0000313" key="1">
    <source>
        <dbReference type="EMBL" id="CAI0475516.1"/>
    </source>
</evidence>
<name>A0AAV0PWW2_9ROSI</name>